<evidence type="ECO:0000256" key="3">
    <source>
        <dbReference type="ARBA" id="ARBA00022692"/>
    </source>
</evidence>
<keyword evidence="7 9" id="KW-0472">Membrane</keyword>
<keyword evidence="12" id="KW-1185">Reference proteome</keyword>
<evidence type="ECO:0000256" key="2">
    <source>
        <dbReference type="ARBA" id="ARBA00022475"/>
    </source>
</evidence>
<dbReference type="PROSITE" id="PS01124">
    <property type="entry name" value="HTH_ARAC_FAMILY_2"/>
    <property type="match status" value="1"/>
</dbReference>
<dbReference type="SMART" id="SM00342">
    <property type="entry name" value="HTH_ARAC"/>
    <property type="match status" value="1"/>
</dbReference>
<keyword evidence="5" id="KW-0805">Transcription regulation</keyword>
<gene>
    <name evidence="11" type="ORF">A8708_09235</name>
</gene>
<dbReference type="Pfam" id="PF17853">
    <property type="entry name" value="GGDEF_2"/>
    <property type="match status" value="1"/>
</dbReference>
<keyword evidence="2" id="KW-1003">Cell membrane</keyword>
<keyword evidence="3 9" id="KW-0812">Transmembrane</keyword>
<dbReference type="GO" id="GO:0005886">
    <property type="term" value="C:plasma membrane"/>
    <property type="evidence" value="ECO:0007669"/>
    <property type="project" value="UniProtKB-SubCell"/>
</dbReference>
<dbReference type="EMBL" id="LYPB01000053">
    <property type="protein sequence ID" value="OAS19921.1"/>
    <property type="molecule type" value="Genomic_DNA"/>
</dbReference>
<dbReference type="InterPro" id="IPR041522">
    <property type="entry name" value="CdaR_GGDEF"/>
</dbReference>
<evidence type="ECO:0000259" key="10">
    <source>
        <dbReference type="PROSITE" id="PS01124"/>
    </source>
</evidence>
<dbReference type="InterPro" id="IPR009057">
    <property type="entry name" value="Homeodomain-like_sf"/>
</dbReference>
<evidence type="ECO:0000313" key="12">
    <source>
        <dbReference type="Proteomes" id="UP000078454"/>
    </source>
</evidence>
<evidence type="ECO:0000256" key="6">
    <source>
        <dbReference type="ARBA" id="ARBA00023125"/>
    </source>
</evidence>
<evidence type="ECO:0000256" key="9">
    <source>
        <dbReference type="SAM" id="Phobius"/>
    </source>
</evidence>
<evidence type="ECO:0000313" key="11">
    <source>
        <dbReference type="EMBL" id="OAS19921.1"/>
    </source>
</evidence>
<dbReference type="PANTHER" id="PTHR43280">
    <property type="entry name" value="ARAC-FAMILY TRANSCRIPTIONAL REGULATOR"/>
    <property type="match status" value="1"/>
</dbReference>
<proteinExistence type="predicted"/>
<dbReference type="Pfam" id="PF02743">
    <property type="entry name" value="dCache_1"/>
    <property type="match status" value="1"/>
</dbReference>
<feature type="transmembrane region" description="Helical" evidence="9">
    <location>
        <begin position="294"/>
        <end position="315"/>
    </location>
</feature>
<feature type="transmembrane region" description="Helical" evidence="9">
    <location>
        <begin position="12"/>
        <end position="30"/>
    </location>
</feature>
<keyword evidence="6" id="KW-0238">DNA-binding</keyword>
<feature type="domain" description="HTH araC/xylS-type" evidence="10">
    <location>
        <begin position="660"/>
        <end position="758"/>
    </location>
</feature>
<reference evidence="11 12" key="1">
    <citation type="submission" date="2016-05" db="EMBL/GenBank/DDBJ databases">
        <title>Paenibacillus sp. 1ZS3-15 nov., isolated from the rhizosphere soil.</title>
        <authorList>
            <person name="Zhang X.X."/>
            <person name="Zhang J."/>
        </authorList>
    </citation>
    <scope>NUCLEOTIDE SEQUENCE [LARGE SCALE GENOMIC DNA]</scope>
    <source>
        <strain evidence="11 12">1ZS3-15</strain>
    </source>
</reference>
<dbReference type="Pfam" id="PF12833">
    <property type="entry name" value="HTH_18"/>
    <property type="match status" value="1"/>
</dbReference>
<protein>
    <recommendedName>
        <fullName evidence="10">HTH araC/xylS-type domain-containing protein</fullName>
    </recommendedName>
</protein>
<evidence type="ECO:0000256" key="5">
    <source>
        <dbReference type="ARBA" id="ARBA00023015"/>
    </source>
</evidence>
<dbReference type="GO" id="GO:0003700">
    <property type="term" value="F:DNA-binding transcription factor activity"/>
    <property type="evidence" value="ECO:0007669"/>
    <property type="project" value="InterPro"/>
</dbReference>
<evidence type="ECO:0000256" key="1">
    <source>
        <dbReference type="ARBA" id="ARBA00004651"/>
    </source>
</evidence>
<sequence length="761" mass="87015">MKTHTYLRKLIVLTLVVGAFPVLILGWYSYTYSSHTVLEKVNESNAQILRQTQLRVEQTLKTIDYTASQLLNTPLMTSAIGKRLAITDAELINDLYDNLLGIQTFELGIKDVFLYSLENDWLISNSGFNEYSHVKMKDLLLGFATMQAGSKWVSMDLSERYDAESSVVSNNYTIMNVKKWPINSLKPQGMMAVLLSGKETSNLIDLEDDNMGQMYIVDEMNKLVAHRDRTLVGKDMSQESFIRHIAESSEATGLFKSRVQDEDMSISYRKSAYNGWTYVSVLPISEMTKRAKSIAWTSLWVSVIALCTSVIIAVLGTRSVYRPVRSIYRSLANAKTSREAKDELGVISEGIQSLLSNQSRMQFQLEGQQEHMTELLVRKMLTGEAKSSEIQERLQYYGYTLEWDKMRVLLFQIDDLAESRFDEKDRDLLLFAISNIVSELVPNHERLAPIVFQDAVLLIAGTQTGSEEAFKDNVFEMAVAIQEAVKGYLSVEASVGISRSFAHWMDAEQGYAECVVALKYRVQLGREAALFIEDVQPKKGKESQYPKEAAAQVIDAIQSSDKTRAHEALAIFIENASKSVDNHNDYQLSLVRLLVDLIRLLQDSGISLYALNQRERSLFDELLHLHAVREIEAWFYEQIVEPSIGLLEERRDTQFRTISDEVKRLIEEAFDTDLTLEKCAARINYHPQYISRVFRQETGINFADYLAQYRLDIAKRWLRETNMTVTDIAEKLKYNNPANFIRYFRKMEGITPGQYRGKPEK</sequence>
<dbReference type="STRING" id="1850517.A8708_09235"/>
<keyword evidence="8" id="KW-0804">Transcription</keyword>
<name>A0A198AFW5_9BACL</name>
<dbReference type="OrthoDB" id="1975037at2"/>
<organism evidence="11 12">
    <name type="scientific">Paenibacillus oryzisoli</name>
    <dbReference type="NCBI Taxonomy" id="1850517"/>
    <lineage>
        <taxon>Bacteria</taxon>
        <taxon>Bacillati</taxon>
        <taxon>Bacillota</taxon>
        <taxon>Bacilli</taxon>
        <taxon>Bacillales</taxon>
        <taxon>Paenibacillaceae</taxon>
        <taxon>Paenibacillus</taxon>
    </lineage>
</organism>
<dbReference type="InterPro" id="IPR018060">
    <property type="entry name" value="HTH_AraC"/>
</dbReference>
<keyword evidence="4 9" id="KW-1133">Transmembrane helix</keyword>
<comment type="caution">
    <text evidence="11">The sequence shown here is derived from an EMBL/GenBank/DDBJ whole genome shotgun (WGS) entry which is preliminary data.</text>
</comment>
<dbReference type="Gene3D" id="3.30.450.20">
    <property type="entry name" value="PAS domain"/>
    <property type="match status" value="1"/>
</dbReference>
<evidence type="ECO:0000256" key="7">
    <source>
        <dbReference type="ARBA" id="ARBA00023136"/>
    </source>
</evidence>
<dbReference type="AlphaFoldDB" id="A0A198AFW5"/>
<dbReference type="PANTHER" id="PTHR43280:SF10">
    <property type="entry name" value="REGULATORY PROTEIN POCR"/>
    <property type="match status" value="1"/>
</dbReference>
<evidence type="ECO:0000256" key="8">
    <source>
        <dbReference type="ARBA" id="ARBA00023163"/>
    </source>
</evidence>
<dbReference type="Proteomes" id="UP000078454">
    <property type="component" value="Unassembled WGS sequence"/>
</dbReference>
<dbReference type="RefSeq" id="WP_068663483.1">
    <property type="nucleotide sequence ID" value="NZ_LYPB01000053.1"/>
</dbReference>
<dbReference type="CDD" id="cd12912">
    <property type="entry name" value="PDC2_MCP_like"/>
    <property type="match status" value="1"/>
</dbReference>
<dbReference type="Gene3D" id="1.10.10.60">
    <property type="entry name" value="Homeodomain-like"/>
    <property type="match status" value="2"/>
</dbReference>
<evidence type="ECO:0000256" key="4">
    <source>
        <dbReference type="ARBA" id="ARBA00022989"/>
    </source>
</evidence>
<accession>A0A198AFW5</accession>
<dbReference type="InterPro" id="IPR033479">
    <property type="entry name" value="dCache_1"/>
</dbReference>
<comment type="subcellular location">
    <subcellularLocation>
        <location evidence="1">Cell membrane</location>
        <topology evidence="1">Multi-pass membrane protein</topology>
    </subcellularLocation>
</comment>
<dbReference type="GO" id="GO:0043565">
    <property type="term" value="F:sequence-specific DNA binding"/>
    <property type="evidence" value="ECO:0007669"/>
    <property type="project" value="InterPro"/>
</dbReference>
<dbReference type="SUPFAM" id="SSF46689">
    <property type="entry name" value="Homeodomain-like"/>
    <property type="match status" value="2"/>
</dbReference>